<dbReference type="Proteomes" id="UP000242469">
    <property type="component" value="Unassembled WGS sequence"/>
</dbReference>
<dbReference type="STRING" id="1122198.SAMN02745729_10834"/>
<gene>
    <name evidence="1" type="ORF">SAMN02745729_10834</name>
</gene>
<dbReference type="OrthoDB" id="5624633at2"/>
<evidence type="ECO:0000313" key="2">
    <source>
        <dbReference type="Proteomes" id="UP000242469"/>
    </source>
</evidence>
<accession>A0A1H4EDI5</accession>
<proteinExistence type="predicted"/>
<dbReference type="AlphaFoldDB" id="A0A1H4EDI5"/>
<evidence type="ECO:0000313" key="1">
    <source>
        <dbReference type="EMBL" id="SEA83111.1"/>
    </source>
</evidence>
<keyword evidence="2" id="KW-1185">Reference proteome</keyword>
<sequence length="121" mass="13235">MDSSSLFTPTVRRVIVLSVLLALAGGWLMGRLTAPVLGLEVSFRNVSDVTIESIQLDFGSADTQSSIKAFRIEPGEVRTLALNHGPGMGFNVQVSYSNGRKQEFCALRGDERTQPRLDLRP</sequence>
<name>A0A1H4EDI5_9GAMM</name>
<organism evidence="1 2">
    <name type="scientific">Marinobacterium iners DSM 11526</name>
    <dbReference type="NCBI Taxonomy" id="1122198"/>
    <lineage>
        <taxon>Bacteria</taxon>
        <taxon>Pseudomonadati</taxon>
        <taxon>Pseudomonadota</taxon>
        <taxon>Gammaproteobacteria</taxon>
        <taxon>Oceanospirillales</taxon>
        <taxon>Oceanospirillaceae</taxon>
        <taxon>Marinobacterium</taxon>
    </lineage>
</organism>
<dbReference type="RefSeq" id="WP_139253906.1">
    <property type="nucleotide sequence ID" value="NZ_FNRJ01000008.1"/>
</dbReference>
<reference evidence="2" key="1">
    <citation type="submission" date="2016-10" db="EMBL/GenBank/DDBJ databases">
        <authorList>
            <person name="Varghese N."/>
            <person name="Submissions S."/>
        </authorList>
    </citation>
    <scope>NUCLEOTIDE SEQUENCE [LARGE SCALE GENOMIC DNA]</scope>
    <source>
        <strain evidence="2">DSM 11526</strain>
    </source>
</reference>
<protein>
    <submittedName>
        <fullName evidence="1">Uncharacterized protein</fullName>
    </submittedName>
</protein>
<dbReference type="EMBL" id="FNRJ01000008">
    <property type="protein sequence ID" value="SEA83111.1"/>
    <property type="molecule type" value="Genomic_DNA"/>
</dbReference>